<dbReference type="EMBL" id="SMRS01000001">
    <property type="protein sequence ID" value="KAA0876334.1"/>
    <property type="molecule type" value="Genomic_DNA"/>
</dbReference>
<keyword evidence="2" id="KW-1185">Reference proteome</keyword>
<proteinExistence type="predicted"/>
<evidence type="ECO:0000313" key="1">
    <source>
        <dbReference type="EMBL" id="KAA0876334.1"/>
    </source>
</evidence>
<accession>A0A5A9W7A0</accession>
<gene>
    <name evidence="1" type="ORF">E1H14_00960</name>
</gene>
<sequence>MPKSECGQTLLMLMITLSLISLLAMEGVTQTLLQLRMTSLVLQKQQALAQSEERSLNWMAQTHLQSPSLSYSISHTAFDAPGTDLNRDFDEGQDRELAMAANLHLAIEADELSGVIRILHWQEGDRDAP</sequence>
<evidence type="ECO:0000313" key="2">
    <source>
        <dbReference type="Proteomes" id="UP000325302"/>
    </source>
</evidence>
<protein>
    <submittedName>
        <fullName evidence="1">Uncharacterized protein</fullName>
    </submittedName>
</protein>
<dbReference type="Proteomes" id="UP000325302">
    <property type="component" value="Unassembled WGS sequence"/>
</dbReference>
<name>A0A5A9W7A0_9GAMM</name>
<dbReference type="RefSeq" id="WP_149389583.1">
    <property type="nucleotide sequence ID" value="NZ_SMRS01000001.1"/>
</dbReference>
<organism evidence="1 2">
    <name type="scientific">Nitrincola tapanii</name>
    <dbReference type="NCBI Taxonomy" id="1708751"/>
    <lineage>
        <taxon>Bacteria</taxon>
        <taxon>Pseudomonadati</taxon>
        <taxon>Pseudomonadota</taxon>
        <taxon>Gammaproteobacteria</taxon>
        <taxon>Oceanospirillales</taxon>
        <taxon>Oceanospirillaceae</taxon>
        <taxon>Nitrincola</taxon>
    </lineage>
</organism>
<dbReference type="AlphaFoldDB" id="A0A5A9W7A0"/>
<reference evidence="1 2" key="1">
    <citation type="submission" date="2019-03" db="EMBL/GenBank/DDBJ databases">
        <title>Nitrincola sp. nov. isolated from an Indian soda lake.</title>
        <authorList>
            <person name="Joshi A."/>
            <person name="Thite S.V."/>
            <person name="Joseph N."/>
            <person name="Dhotre D."/>
            <person name="Moorthy M."/>
            <person name="Shouche Y.S."/>
        </authorList>
    </citation>
    <scope>NUCLEOTIDE SEQUENCE [LARGE SCALE GENOMIC DNA]</scope>
    <source>
        <strain evidence="1 2">MEB193</strain>
    </source>
</reference>
<comment type="caution">
    <text evidence="1">The sequence shown here is derived from an EMBL/GenBank/DDBJ whole genome shotgun (WGS) entry which is preliminary data.</text>
</comment>